<keyword evidence="8" id="KW-0539">Nucleus</keyword>
<dbReference type="GO" id="GO:0005634">
    <property type="term" value="C:nucleus"/>
    <property type="evidence" value="ECO:0007669"/>
    <property type="project" value="UniProtKB-SubCell"/>
</dbReference>
<evidence type="ECO:0000256" key="4">
    <source>
        <dbReference type="ARBA" id="ARBA00022771"/>
    </source>
</evidence>
<comment type="caution">
    <text evidence="11">The sequence shown here is derived from an EMBL/GenBank/DDBJ whole genome shotgun (WGS) entry which is preliminary data.</text>
</comment>
<keyword evidence="2" id="KW-0479">Metal-binding</keyword>
<dbReference type="GO" id="GO:0006281">
    <property type="term" value="P:DNA repair"/>
    <property type="evidence" value="ECO:0007669"/>
    <property type="project" value="TreeGrafter"/>
</dbReference>
<dbReference type="InterPro" id="IPR050628">
    <property type="entry name" value="SNF2_RAD54_helicase_TF"/>
</dbReference>
<dbReference type="InterPro" id="IPR014905">
    <property type="entry name" value="HIRAN"/>
</dbReference>
<evidence type="ECO:0000256" key="1">
    <source>
        <dbReference type="ARBA" id="ARBA00004123"/>
    </source>
</evidence>
<evidence type="ECO:0000259" key="10">
    <source>
        <dbReference type="PROSITE" id="PS51194"/>
    </source>
</evidence>
<dbReference type="Pfam" id="PF24559">
    <property type="entry name" value="UBA_RAD5A"/>
    <property type="match status" value="1"/>
</dbReference>
<dbReference type="InterPro" id="IPR014001">
    <property type="entry name" value="Helicase_ATP-bd"/>
</dbReference>
<dbReference type="GO" id="GO:0016818">
    <property type="term" value="F:hydrolase activity, acting on acid anhydrides, in phosphorus-containing anhydrides"/>
    <property type="evidence" value="ECO:0007669"/>
    <property type="project" value="InterPro"/>
</dbReference>
<dbReference type="Gene3D" id="3.40.50.300">
    <property type="entry name" value="P-loop containing nucleotide triphosphate hydrolases"/>
    <property type="match status" value="1"/>
</dbReference>
<dbReference type="CDD" id="cd18793">
    <property type="entry name" value="SF2_C_SNF"/>
    <property type="match status" value="1"/>
</dbReference>
<dbReference type="Gene3D" id="3.40.50.10810">
    <property type="entry name" value="Tandem AAA-ATPase domain"/>
    <property type="match status" value="2"/>
</dbReference>
<dbReference type="PANTHER" id="PTHR45626">
    <property type="entry name" value="TRANSCRIPTION TERMINATION FACTOR 2-RELATED"/>
    <property type="match status" value="1"/>
</dbReference>
<evidence type="ECO:0000256" key="5">
    <source>
        <dbReference type="ARBA" id="ARBA00022801"/>
    </source>
</evidence>
<dbReference type="GO" id="GO:0005524">
    <property type="term" value="F:ATP binding"/>
    <property type="evidence" value="ECO:0007669"/>
    <property type="project" value="UniProtKB-KW"/>
</dbReference>
<dbReference type="EMBL" id="LWDX02021196">
    <property type="protein sequence ID" value="OEL32429.1"/>
    <property type="molecule type" value="Genomic_DNA"/>
</dbReference>
<evidence type="ECO:0000256" key="6">
    <source>
        <dbReference type="ARBA" id="ARBA00022833"/>
    </source>
</evidence>
<organism evidence="11 12">
    <name type="scientific">Dichanthelium oligosanthes</name>
    <dbReference type="NCBI Taxonomy" id="888268"/>
    <lineage>
        <taxon>Eukaryota</taxon>
        <taxon>Viridiplantae</taxon>
        <taxon>Streptophyta</taxon>
        <taxon>Embryophyta</taxon>
        <taxon>Tracheophyta</taxon>
        <taxon>Spermatophyta</taxon>
        <taxon>Magnoliopsida</taxon>
        <taxon>Liliopsida</taxon>
        <taxon>Poales</taxon>
        <taxon>Poaceae</taxon>
        <taxon>PACMAD clade</taxon>
        <taxon>Panicoideae</taxon>
        <taxon>Panicodae</taxon>
        <taxon>Paniceae</taxon>
        <taxon>Dichantheliinae</taxon>
        <taxon>Dichanthelium</taxon>
    </lineage>
</organism>
<dbReference type="STRING" id="888268.A0A1E5W4T3"/>
<dbReference type="OrthoDB" id="448448at2759"/>
<evidence type="ECO:0000313" key="11">
    <source>
        <dbReference type="EMBL" id="OEL32429.1"/>
    </source>
</evidence>
<keyword evidence="12" id="KW-1185">Reference proteome</keyword>
<dbReference type="CDD" id="cd18008">
    <property type="entry name" value="DEXDc_SHPRH-like"/>
    <property type="match status" value="1"/>
</dbReference>
<feature type="domain" description="Helicase C-terminal" evidence="10">
    <location>
        <begin position="765"/>
        <end position="868"/>
    </location>
</feature>
<comment type="subcellular location">
    <subcellularLocation>
        <location evidence="1">Nucleus</location>
    </subcellularLocation>
</comment>
<dbReference type="InterPro" id="IPR049730">
    <property type="entry name" value="SNF2/RAD54-like_C"/>
</dbReference>
<dbReference type="InterPro" id="IPR027417">
    <property type="entry name" value="P-loop_NTPase"/>
</dbReference>
<evidence type="ECO:0000256" key="7">
    <source>
        <dbReference type="ARBA" id="ARBA00022840"/>
    </source>
</evidence>
<evidence type="ECO:0000256" key="8">
    <source>
        <dbReference type="ARBA" id="ARBA00023242"/>
    </source>
</evidence>
<dbReference type="PANTHER" id="PTHR45626:SF45">
    <property type="entry name" value="DNA REPAIR PROTEIN RAD5A"/>
    <property type="match status" value="1"/>
</dbReference>
<keyword evidence="6" id="KW-0862">Zinc</keyword>
<evidence type="ECO:0000313" key="12">
    <source>
        <dbReference type="Proteomes" id="UP000095767"/>
    </source>
</evidence>
<dbReference type="AlphaFoldDB" id="A0A1E5W4T3"/>
<feature type="compositionally biased region" description="Pro residues" evidence="9">
    <location>
        <begin position="53"/>
        <end position="71"/>
    </location>
</feature>
<dbReference type="GO" id="GO:0008094">
    <property type="term" value="F:ATP-dependent activity, acting on DNA"/>
    <property type="evidence" value="ECO:0007669"/>
    <property type="project" value="TreeGrafter"/>
</dbReference>
<name>A0A1E5W4T3_9POAL</name>
<feature type="region of interest" description="Disordered" evidence="9">
    <location>
        <begin position="45"/>
        <end position="112"/>
    </location>
</feature>
<evidence type="ECO:0000256" key="9">
    <source>
        <dbReference type="SAM" id="MobiDB-lite"/>
    </source>
</evidence>
<dbReference type="Pfam" id="PF08797">
    <property type="entry name" value="HIRAN"/>
    <property type="match status" value="1"/>
</dbReference>
<gene>
    <name evidence="11" type="ORF">BAE44_0006552</name>
</gene>
<keyword evidence="3" id="KW-0547">Nucleotide-binding</keyword>
<dbReference type="PROSITE" id="PS51194">
    <property type="entry name" value="HELICASE_CTER"/>
    <property type="match status" value="1"/>
</dbReference>
<dbReference type="InterPro" id="IPR001650">
    <property type="entry name" value="Helicase_C-like"/>
</dbReference>
<dbReference type="Pfam" id="PF00271">
    <property type="entry name" value="Helicase_C"/>
    <property type="match status" value="1"/>
</dbReference>
<proteinExistence type="predicted"/>
<feature type="compositionally biased region" description="Low complexity" evidence="9">
    <location>
        <begin position="98"/>
        <end position="107"/>
    </location>
</feature>
<keyword evidence="4" id="KW-0863">Zinc-finger</keyword>
<dbReference type="GO" id="GO:0003676">
    <property type="term" value="F:nucleic acid binding"/>
    <property type="evidence" value="ECO:0007669"/>
    <property type="project" value="InterPro"/>
</dbReference>
<sequence>MGKEREREELVAMVRAVLGDGMPEMDIIRALHMAGDDPTKAINILLDFDHKPPPPPLPPTPSPSPSPPPGKPAKTLAESTPPSKAPARPKPTAEKPKAAPAPAPATTNGGAGEHWWLVGSAEMAGLSTCKGRRIAPGDAVTFSFPNAAAAAAGKSRPGRSSLASCSSEIMRFSTPNHGEVGRIPNEWARCLLPLLKENRIKVQGSCKSAPEALSIMDTVLLSVSVYINSSMFRDQKQSSPKAARVASEDSTFYPLPALFKLIGLAPFKKVDACSYCLLFILSLVQMHYKSHQFKALGIGEIIMDKYALQKFVLRSTLAAFTPEDLYSRKRPIETKSSIGVPATKLRSENLRLSSGGNEDDHGEAPVSDSDLDDMIGISDSSALEERDPPDSLLCDLRPYQKQALHWMLQLEKGSSSQDAATTLHPCWEAYKLEDKRELVLYLNVFSGDATTEFPSTLQLSRGGILADAMGLGKTIMTIALLLSESSKGCITTQNTAQISGDASGLGELQDAVKLASPFSFSKHKTLKAPLIGGGNLIICPMTLISQWKAEIEAHTKPGAVNIYVHYGQNRPKEASFIGQSDIVLTTYGVVSSEFSIDNNLEDLYSLFRFLRVEPWRNWALWNKLVQKPYEEGDQRGLKLVQSILKPIMLRRTKNSTDKEGRPILNLPPANIEVKYCDLSEVEKDFYEALFRRSKVKFDQFVEQGKVLHNYASILELLLRLRQCCDHPFLVMRKSMNKQDLITAPTDSRFQIDVDKNWVESSKISALLQELEVLRSSGAKSIVFSQWTAFLDLLQIPLSRNNFSFARLDGTLNLQQREKVIKEFSEDRGILVLLMSLKAGGVGINLTAASNAFVMVPYSGCLSASNLHR</sequence>
<dbReference type="Pfam" id="PF00176">
    <property type="entry name" value="SNF2-rel_dom"/>
    <property type="match status" value="2"/>
</dbReference>
<dbReference type="SUPFAM" id="SSF52540">
    <property type="entry name" value="P-loop containing nucleoside triphosphate hydrolases"/>
    <property type="match status" value="2"/>
</dbReference>
<reference evidence="11 12" key="1">
    <citation type="submission" date="2016-09" db="EMBL/GenBank/DDBJ databases">
        <title>The draft genome of Dichanthelium oligosanthes: A C3 panicoid grass species.</title>
        <authorList>
            <person name="Studer A.J."/>
            <person name="Schnable J.C."/>
            <person name="Brutnell T.P."/>
        </authorList>
    </citation>
    <scope>NUCLEOTIDE SEQUENCE [LARGE SCALE GENOMIC DNA]</scope>
    <source>
        <strain evidence="12">cv. Kellogg 1175</strain>
        <tissue evidence="11">Leaf</tissue>
    </source>
</reference>
<keyword evidence="5" id="KW-0378">Hydrolase</keyword>
<dbReference type="Proteomes" id="UP000095767">
    <property type="component" value="Unassembled WGS sequence"/>
</dbReference>
<dbReference type="SMART" id="SM00487">
    <property type="entry name" value="DEXDc"/>
    <property type="match status" value="1"/>
</dbReference>
<dbReference type="InterPro" id="IPR038718">
    <property type="entry name" value="SNF2-like_sf"/>
</dbReference>
<evidence type="ECO:0000256" key="2">
    <source>
        <dbReference type="ARBA" id="ARBA00022723"/>
    </source>
</evidence>
<dbReference type="InterPro" id="IPR000330">
    <property type="entry name" value="SNF2_N"/>
</dbReference>
<protein>
    <submittedName>
        <fullName evidence="11">Putative SWI/SNF-related matrix-associated actin-dependent regulator of chromatin subfamily A member 3-like 2</fullName>
    </submittedName>
</protein>
<dbReference type="SMART" id="SM00910">
    <property type="entry name" value="HIRAN"/>
    <property type="match status" value="1"/>
</dbReference>
<dbReference type="GO" id="GO:0008270">
    <property type="term" value="F:zinc ion binding"/>
    <property type="evidence" value="ECO:0007669"/>
    <property type="project" value="UniProtKB-KW"/>
</dbReference>
<feature type="region of interest" description="Disordered" evidence="9">
    <location>
        <begin position="351"/>
        <end position="372"/>
    </location>
</feature>
<dbReference type="InterPro" id="IPR056450">
    <property type="entry name" value="UBA_RAD5A"/>
</dbReference>
<evidence type="ECO:0000256" key="3">
    <source>
        <dbReference type="ARBA" id="ARBA00022741"/>
    </source>
</evidence>
<keyword evidence="7" id="KW-0067">ATP-binding</keyword>
<accession>A0A1E5W4T3</accession>